<organism evidence="2 3">
    <name type="scientific">Candidatus Roizmanbacteria bacterium GW2011_GWC2_34_23</name>
    <dbReference type="NCBI Taxonomy" id="1618484"/>
    <lineage>
        <taxon>Bacteria</taxon>
        <taxon>Candidatus Roizmaniibacteriota</taxon>
    </lineage>
</organism>
<accession>A0A0G0DIH1</accession>
<dbReference type="AlphaFoldDB" id="A0A0G0DIH1"/>
<keyword evidence="1" id="KW-1133">Transmembrane helix</keyword>
<dbReference type="EMBL" id="LBPR01000003">
    <property type="protein sequence ID" value="KKP62935.1"/>
    <property type="molecule type" value="Genomic_DNA"/>
</dbReference>
<evidence type="ECO:0000313" key="2">
    <source>
        <dbReference type="EMBL" id="KKP62935.1"/>
    </source>
</evidence>
<name>A0A0G0DIH1_9BACT</name>
<comment type="caution">
    <text evidence="2">The sequence shown here is derived from an EMBL/GenBank/DDBJ whole genome shotgun (WGS) entry which is preliminary data.</text>
</comment>
<keyword evidence="1" id="KW-0472">Membrane</keyword>
<evidence type="ECO:0000256" key="1">
    <source>
        <dbReference type="SAM" id="Phobius"/>
    </source>
</evidence>
<reference evidence="2 3" key="1">
    <citation type="journal article" date="2015" name="Nature">
        <title>rRNA introns, odd ribosomes, and small enigmatic genomes across a large radiation of phyla.</title>
        <authorList>
            <person name="Brown C.T."/>
            <person name="Hug L.A."/>
            <person name="Thomas B.C."/>
            <person name="Sharon I."/>
            <person name="Castelle C.J."/>
            <person name="Singh A."/>
            <person name="Wilkins M.J."/>
            <person name="Williams K.H."/>
            <person name="Banfield J.F."/>
        </authorList>
    </citation>
    <scope>NUCLEOTIDE SEQUENCE [LARGE SCALE GENOMIC DNA]</scope>
</reference>
<proteinExistence type="predicted"/>
<gene>
    <name evidence="2" type="ORF">UR56_C0003G0042</name>
</gene>
<keyword evidence="1" id="KW-0812">Transmembrane</keyword>
<sequence length="81" mass="9290">MEILQTTGAVLLGVWGVGYLTSFLPTEHRRIALTMIDLTNNLKARQEIKTKNLLKKSEIKLRIGIMKFIRLGAYHMKTYKA</sequence>
<feature type="transmembrane region" description="Helical" evidence="1">
    <location>
        <begin position="6"/>
        <end position="25"/>
    </location>
</feature>
<evidence type="ECO:0000313" key="3">
    <source>
        <dbReference type="Proteomes" id="UP000034004"/>
    </source>
</evidence>
<protein>
    <submittedName>
        <fullName evidence="2">Uncharacterized protein</fullName>
    </submittedName>
</protein>
<dbReference type="Proteomes" id="UP000034004">
    <property type="component" value="Unassembled WGS sequence"/>
</dbReference>
<dbReference type="STRING" id="1618484.UR56_C0003G0042"/>